<accession>A0ABV2QGL0</accession>
<dbReference type="Proteomes" id="UP001549320">
    <property type="component" value="Unassembled WGS sequence"/>
</dbReference>
<comment type="caution">
    <text evidence="2">The sequence shown here is derived from an EMBL/GenBank/DDBJ whole genome shotgun (WGS) entry which is preliminary data.</text>
</comment>
<keyword evidence="1" id="KW-1133">Transmembrane helix</keyword>
<dbReference type="RefSeq" id="WP_354448893.1">
    <property type="nucleotide sequence ID" value="NZ_JBEPSH010000014.1"/>
</dbReference>
<dbReference type="EMBL" id="JBEPSH010000014">
    <property type="protein sequence ID" value="MET4580171.1"/>
    <property type="molecule type" value="Genomic_DNA"/>
</dbReference>
<organism evidence="2 3">
    <name type="scientific">Ottowia thiooxydans</name>
    <dbReference type="NCBI Taxonomy" id="219182"/>
    <lineage>
        <taxon>Bacteria</taxon>
        <taxon>Pseudomonadati</taxon>
        <taxon>Pseudomonadota</taxon>
        <taxon>Betaproteobacteria</taxon>
        <taxon>Burkholderiales</taxon>
        <taxon>Comamonadaceae</taxon>
        <taxon>Ottowia</taxon>
    </lineage>
</organism>
<keyword evidence="3" id="KW-1185">Reference proteome</keyword>
<proteinExistence type="predicted"/>
<dbReference type="Pfam" id="PF05545">
    <property type="entry name" value="FixQ"/>
    <property type="match status" value="1"/>
</dbReference>
<evidence type="ECO:0000256" key="1">
    <source>
        <dbReference type="SAM" id="Phobius"/>
    </source>
</evidence>
<protein>
    <submittedName>
        <fullName evidence="2">Cytochrome c oxidase cbb3-type subunit 4</fullName>
    </submittedName>
</protein>
<feature type="transmembrane region" description="Helical" evidence="1">
    <location>
        <begin position="6"/>
        <end position="26"/>
    </location>
</feature>
<gene>
    <name evidence="2" type="ORF">ABIE13_005310</name>
</gene>
<dbReference type="InterPro" id="IPR008621">
    <property type="entry name" value="Cbb3-typ_cyt_oxidase_comp"/>
</dbReference>
<keyword evidence="1" id="KW-0812">Transmembrane</keyword>
<sequence length="45" mass="5200">MDINTLRSMVTVTALVVFLGIVWWAWSGKNKERFDEAANLPFEQD</sequence>
<dbReference type="CDD" id="cd01324">
    <property type="entry name" value="cbb3_Oxidase_CcoQ"/>
    <property type="match status" value="1"/>
</dbReference>
<reference evidence="2 3" key="1">
    <citation type="submission" date="2024-06" db="EMBL/GenBank/DDBJ databases">
        <title>Sorghum-associated microbial communities from plants grown in Nebraska, USA.</title>
        <authorList>
            <person name="Schachtman D."/>
        </authorList>
    </citation>
    <scope>NUCLEOTIDE SEQUENCE [LARGE SCALE GENOMIC DNA]</scope>
    <source>
        <strain evidence="2 3">2709</strain>
    </source>
</reference>
<evidence type="ECO:0000313" key="2">
    <source>
        <dbReference type="EMBL" id="MET4580171.1"/>
    </source>
</evidence>
<name>A0ABV2QGL0_9BURK</name>
<evidence type="ECO:0000313" key="3">
    <source>
        <dbReference type="Proteomes" id="UP001549320"/>
    </source>
</evidence>
<keyword evidence="1" id="KW-0472">Membrane</keyword>